<evidence type="ECO:0000313" key="2">
    <source>
        <dbReference type="Proteomes" id="UP000484015"/>
    </source>
</evidence>
<organism evidence="1 2">
    <name type="scientific">Pseudoduganella ginsengisoli</name>
    <dbReference type="NCBI Taxonomy" id="1462440"/>
    <lineage>
        <taxon>Bacteria</taxon>
        <taxon>Pseudomonadati</taxon>
        <taxon>Pseudomonadota</taxon>
        <taxon>Betaproteobacteria</taxon>
        <taxon>Burkholderiales</taxon>
        <taxon>Oxalobacteraceae</taxon>
        <taxon>Telluria group</taxon>
        <taxon>Pseudoduganella</taxon>
    </lineage>
</organism>
<accession>A0A6L6Q0Y1</accession>
<evidence type="ECO:0008006" key="3">
    <source>
        <dbReference type="Google" id="ProtNLM"/>
    </source>
</evidence>
<gene>
    <name evidence="1" type="ORF">GM668_12420</name>
</gene>
<protein>
    <recommendedName>
        <fullName evidence="3">DUF1963 domain-containing protein</fullName>
    </recommendedName>
</protein>
<evidence type="ECO:0000313" key="1">
    <source>
        <dbReference type="EMBL" id="MTW02888.1"/>
    </source>
</evidence>
<keyword evidence="2" id="KW-1185">Reference proteome</keyword>
<dbReference type="RefSeq" id="WP_155439264.1">
    <property type="nucleotide sequence ID" value="NZ_WNLA01000006.1"/>
</dbReference>
<dbReference type="Proteomes" id="UP000484015">
    <property type="component" value="Unassembled WGS sequence"/>
</dbReference>
<dbReference type="AlphaFoldDB" id="A0A6L6Q0Y1"/>
<dbReference type="EMBL" id="WNLA01000006">
    <property type="protein sequence ID" value="MTW02888.1"/>
    <property type="molecule type" value="Genomic_DNA"/>
</dbReference>
<comment type="caution">
    <text evidence="1">The sequence shown here is derived from an EMBL/GenBank/DDBJ whole genome shotgun (WGS) entry which is preliminary data.</text>
</comment>
<name>A0A6L6Q0Y1_9BURK</name>
<reference evidence="1 2" key="1">
    <citation type="submission" date="2019-11" db="EMBL/GenBank/DDBJ databases">
        <title>Type strains purchased from KCTC, JCM and DSMZ.</title>
        <authorList>
            <person name="Lu H."/>
        </authorList>
    </citation>
    <scope>NUCLEOTIDE SEQUENCE [LARGE SCALE GENOMIC DNA]</scope>
    <source>
        <strain evidence="1 2">KCTC 42409</strain>
    </source>
</reference>
<dbReference type="OrthoDB" id="8776978at2"/>
<proteinExistence type="predicted"/>
<sequence length="218" mass="24117">MNNLNAGLAPLAYKGTTMSHEILINNPTNNLLLPRIGGEALIEGVTDWPLSPNGLPLTLVASIPNSFIAKHTGFELPEDHYTSVFSYYSDSDYFLDQITYHGDPDELSYLMQGSTKVIQHRIGGNISKGTFIPSHLMEIGSFTSNDKDCGSRIGGNPCLLQNETIQTEEFIFALQLRSSDFPSKFNDIFGIPDALGYLFLRENPQVSDRCGLFFVQTT</sequence>